<feature type="domain" description="Protein kinase" evidence="2">
    <location>
        <begin position="117"/>
        <end position="394"/>
    </location>
</feature>
<accession>A0A2G8KQ75</accession>
<keyword evidence="1" id="KW-0812">Transmembrane</keyword>
<dbReference type="GO" id="GO:0043235">
    <property type="term" value="C:receptor complex"/>
    <property type="evidence" value="ECO:0007669"/>
    <property type="project" value="TreeGrafter"/>
</dbReference>
<dbReference type="PRINTS" id="PR00109">
    <property type="entry name" value="TYRKINASE"/>
</dbReference>
<dbReference type="EMBL" id="MRZV01000431">
    <property type="protein sequence ID" value="PIK50163.1"/>
    <property type="molecule type" value="Genomic_DNA"/>
</dbReference>
<organism evidence="3 4">
    <name type="scientific">Stichopus japonicus</name>
    <name type="common">Sea cucumber</name>
    <dbReference type="NCBI Taxonomy" id="307972"/>
    <lineage>
        <taxon>Eukaryota</taxon>
        <taxon>Metazoa</taxon>
        <taxon>Echinodermata</taxon>
        <taxon>Eleutherozoa</taxon>
        <taxon>Echinozoa</taxon>
        <taxon>Holothuroidea</taxon>
        <taxon>Aspidochirotacea</taxon>
        <taxon>Aspidochirotida</taxon>
        <taxon>Stichopodidae</taxon>
        <taxon>Apostichopus</taxon>
    </lineage>
</organism>
<dbReference type="GO" id="GO:0005886">
    <property type="term" value="C:plasma membrane"/>
    <property type="evidence" value="ECO:0007669"/>
    <property type="project" value="TreeGrafter"/>
</dbReference>
<name>A0A2G8KQ75_STIJA</name>
<dbReference type="OrthoDB" id="3256376at2759"/>
<dbReference type="InterPro" id="IPR001245">
    <property type="entry name" value="Ser-Thr/Tyr_kinase_cat_dom"/>
</dbReference>
<dbReference type="InterPro" id="IPR000719">
    <property type="entry name" value="Prot_kinase_dom"/>
</dbReference>
<evidence type="ECO:0000256" key="1">
    <source>
        <dbReference type="SAM" id="Phobius"/>
    </source>
</evidence>
<evidence type="ECO:0000313" key="4">
    <source>
        <dbReference type="Proteomes" id="UP000230750"/>
    </source>
</evidence>
<dbReference type="Proteomes" id="UP000230750">
    <property type="component" value="Unassembled WGS sequence"/>
</dbReference>
<dbReference type="AlphaFoldDB" id="A0A2G8KQ75"/>
<reference evidence="3" key="1">
    <citation type="journal article" date="2017" name="PLoS Biol.">
        <title>The sea cucumber genome provides insights into morphological evolution and visceral regeneration.</title>
        <authorList>
            <person name="Zhang X."/>
            <person name="Sun L."/>
            <person name="Yuan J."/>
            <person name="Sun Y."/>
            <person name="Gao Y."/>
            <person name="Zhang L."/>
            <person name="Li S."/>
            <person name="Dai H."/>
            <person name="Hamel J.F."/>
            <person name="Liu C."/>
            <person name="Yu Y."/>
            <person name="Liu S."/>
            <person name="Lin W."/>
            <person name="Guo K."/>
            <person name="Jin S."/>
            <person name="Xu P."/>
            <person name="Storey K.B."/>
            <person name="Huan P."/>
            <person name="Zhang T."/>
            <person name="Zhou Y."/>
            <person name="Zhang J."/>
            <person name="Lin C."/>
            <person name="Li X."/>
            <person name="Xing L."/>
            <person name="Huo D."/>
            <person name="Sun M."/>
            <person name="Wang L."/>
            <person name="Mercier A."/>
            <person name="Li F."/>
            <person name="Yang H."/>
            <person name="Xiang J."/>
        </authorList>
    </citation>
    <scope>NUCLEOTIDE SEQUENCE [LARGE SCALE GENOMIC DNA]</scope>
    <source>
        <strain evidence="3">Shaxun</strain>
        <tissue evidence="3">Muscle</tissue>
    </source>
</reference>
<keyword evidence="4" id="KW-1185">Reference proteome</keyword>
<comment type="caution">
    <text evidence="3">The sequence shown here is derived from an EMBL/GenBank/DDBJ whole genome shotgun (WGS) entry which is preliminary data.</text>
</comment>
<dbReference type="PANTHER" id="PTHR24416:SF621">
    <property type="entry name" value="TYROSINE KINASE RECEPTOR CAD96CA"/>
    <property type="match status" value="1"/>
</dbReference>
<keyword evidence="1" id="KW-0472">Membrane</keyword>
<feature type="transmembrane region" description="Helical" evidence="1">
    <location>
        <begin position="38"/>
        <end position="64"/>
    </location>
</feature>
<dbReference type="InterPro" id="IPR050122">
    <property type="entry name" value="RTK"/>
</dbReference>
<sequence length="430" mass="48304">MKVDTMCNDESCCLYCIEVKENIEQPSDEQPTTRQLSIWSSLVIAISSACFLLAITLSCTVICVRGLPTILTIKSSDSADIVSDVGIGSDIQMSSMLDETTTEVIPDDLTNIRRDDVSLQTKLAGNGLMEYWLATCPSPGVVGGTTIIAKCVSDTAEVKDLLNFRKAANQLLVLRKHDNIVSIIGIAVDDIPFYVYLEYMENGTLRNFMLRNYRQKRDSESISDSQQRVSSEEQKLNLVRFSVDVVEGMSYLFRNKFRHPALTTSKVLISVSTGKCKLYDFVPEDHAKDRLLRIIAKKNAPLAWLPPESIFFRQYCEKSDVWSLSVALWEIFSLGETPYSGLSGDEIESHIRDGSYLSQPMSCPGTIFGVMLSSWDITTSSRPSFEQLQQRMRLVLASMEEDTVNNRMDDNGDNSYFNLEEPSCNFNSYI</sequence>
<dbReference type="PROSITE" id="PS50011">
    <property type="entry name" value="PROTEIN_KINASE_DOM"/>
    <property type="match status" value="1"/>
</dbReference>
<protein>
    <recommendedName>
        <fullName evidence="2">Protein kinase domain-containing protein</fullName>
    </recommendedName>
</protein>
<dbReference type="PANTHER" id="PTHR24416">
    <property type="entry name" value="TYROSINE-PROTEIN KINASE RECEPTOR"/>
    <property type="match status" value="1"/>
</dbReference>
<dbReference type="Gene3D" id="1.10.510.10">
    <property type="entry name" value="Transferase(Phosphotransferase) domain 1"/>
    <property type="match status" value="1"/>
</dbReference>
<dbReference type="InterPro" id="IPR011009">
    <property type="entry name" value="Kinase-like_dom_sf"/>
</dbReference>
<proteinExistence type="predicted"/>
<dbReference type="SUPFAM" id="SSF56112">
    <property type="entry name" value="Protein kinase-like (PK-like)"/>
    <property type="match status" value="1"/>
</dbReference>
<evidence type="ECO:0000259" key="2">
    <source>
        <dbReference type="PROSITE" id="PS50011"/>
    </source>
</evidence>
<dbReference type="Pfam" id="PF07714">
    <property type="entry name" value="PK_Tyr_Ser-Thr"/>
    <property type="match status" value="1"/>
</dbReference>
<dbReference type="GO" id="GO:0005524">
    <property type="term" value="F:ATP binding"/>
    <property type="evidence" value="ECO:0007669"/>
    <property type="project" value="InterPro"/>
</dbReference>
<dbReference type="GO" id="GO:0004714">
    <property type="term" value="F:transmembrane receptor protein tyrosine kinase activity"/>
    <property type="evidence" value="ECO:0007669"/>
    <property type="project" value="TreeGrafter"/>
</dbReference>
<dbReference type="STRING" id="307972.A0A2G8KQ75"/>
<gene>
    <name evidence="3" type="ORF">BSL78_12961</name>
</gene>
<evidence type="ECO:0000313" key="3">
    <source>
        <dbReference type="EMBL" id="PIK50163.1"/>
    </source>
</evidence>
<dbReference type="GO" id="GO:0007169">
    <property type="term" value="P:cell surface receptor protein tyrosine kinase signaling pathway"/>
    <property type="evidence" value="ECO:0007669"/>
    <property type="project" value="TreeGrafter"/>
</dbReference>
<keyword evidence="1" id="KW-1133">Transmembrane helix</keyword>